<accession>A0A8S5MC65</accession>
<reference evidence="2" key="1">
    <citation type="journal article" date="2021" name="Proc. Natl. Acad. Sci. U.S.A.">
        <title>A Catalog of Tens of Thousands of Viruses from Human Metagenomes Reveals Hidden Associations with Chronic Diseases.</title>
        <authorList>
            <person name="Tisza M.J."/>
            <person name="Buck C.B."/>
        </authorList>
    </citation>
    <scope>NUCLEOTIDE SEQUENCE</scope>
    <source>
        <strain evidence="2">CtDyb2</strain>
    </source>
</reference>
<protein>
    <submittedName>
        <fullName evidence="2">Uncharacterized protein</fullName>
    </submittedName>
</protein>
<name>A0A8S5MC65_9CAUD</name>
<evidence type="ECO:0000256" key="1">
    <source>
        <dbReference type="SAM" id="Phobius"/>
    </source>
</evidence>
<dbReference type="EMBL" id="BK014875">
    <property type="protein sequence ID" value="DAD79937.1"/>
    <property type="molecule type" value="Genomic_DNA"/>
</dbReference>
<proteinExistence type="predicted"/>
<sequence length="35" mass="3743">MSECAAIMTELASWTVGLALVAGLAILVLFWEGFK</sequence>
<keyword evidence="1" id="KW-1133">Transmembrane helix</keyword>
<keyword evidence="1" id="KW-0812">Transmembrane</keyword>
<organism evidence="2">
    <name type="scientific">Siphoviridae sp. ctDyb2</name>
    <dbReference type="NCBI Taxonomy" id="2826201"/>
    <lineage>
        <taxon>Viruses</taxon>
        <taxon>Duplodnaviria</taxon>
        <taxon>Heunggongvirae</taxon>
        <taxon>Uroviricota</taxon>
        <taxon>Caudoviricetes</taxon>
    </lineage>
</organism>
<keyword evidence="1" id="KW-0472">Membrane</keyword>
<feature type="transmembrane region" description="Helical" evidence="1">
    <location>
        <begin position="12"/>
        <end position="31"/>
    </location>
</feature>
<evidence type="ECO:0000313" key="2">
    <source>
        <dbReference type="EMBL" id="DAD79937.1"/>
    </source>
</evidence>